<comment type="caution">
    <text evidence="1">The sequence shown here is derived from an EMBL/GenBank/DDBJ whole genome shotgun (WGS) entry which is preliminary data.</text>
</comment>
<dbReference type="Proteomes" id="UP001152447">
    <property type="component" value="Unassembled WGS sequence"/>
</dbReference>
<protein>
    <submittedName>
        <fullName evidence="1">Uncharacterized protein</fullName>
    </submittedName>
</protein>
<sequence>MAYGKGESINVRAVKQPKPQANIDKERHKETLKLLKSGMPLRDVISKANVSAATVRNIARVHGIVLIEHNRKVSSSMHRSILIQLLVGKPTEVIARDFNLSVGDIEQVLVGQAAIKILRQRIRFYTRRKASRRAIIGTLYTFSSPTISHIRHTADKDYMWLYKHDREWLNNFKKIYFSNK</sequence>
<evidence type="ECO:0000313" key="2">
    <source>
        <dbReference type="Proteomes" id="UP001152447"/>
    </source>
</evidence>
<proteinExistence type="predicted"/>
<accession>A0A9W4R1N6</accession>
<keyword evidence="2" id="KW-1185">Reference proteome</keyword>
<evidence type="ECO:0000313" key="1">
    <source>
        <dbReference type="EMBL" id="CAH9062952.1"/>
    </source>
</evidence>
<name>A0A9W4R1N6_PSEHA</name>
<dbReference type="RefSeq" id="WP_262977086.1">
    <property type="nucleotide sequence ID" value="NZ_CAMAPB010000046.1"/>
</dbReference>
<reference evidence="1" key="1">
    <citation type="submission" date="2022-07" db="EMBL/GenBank/DDBJ databases">
        <authorList>
            <person name="Criscuolo A."/>
        </authorList>
    </citation>
    <scope>NUCLEOTIDE SEQUENCE</scope>
    <source>
        <strain evidence="1">CIP103197</strain>
    </source>
</reference>
<organism evidence="1 2">
    <name type="scientific">Pseudoalteromonas haloplanktis</name>
    <name type="common">Alteromonas haloplanktis</name>
    <dbReference type="NCBI Taxonomy" id="228"/>
    <lineage>
        <taxon>Bacteria</taxon>
        <taxon>Pseudomonadati</taxon>
        <taxon>Pseudomonadota</taxon>
        <taxon>Gammaproteobacteria</taxon>
        <taxon>Alteromonadales</taxon>
        <taxon>Pseudoalteromonadaceae</taxon>
        <taxon>Pseudoalteromonas</taxon>
    </lineage>
</organism>
<gene>
    <name evidence="1" type="ORF">PSEHALCIP103_02815</name>
</gene>
<dbReference type="AlphaFoldDB" id="A0A9W4R1N6"/>
<dbReference type="EMBL" id="CAMAPB010000046">
    <property type="protein sequence ID" value="CAH9062952.1"/>
    <property type="molecule type" value="Genomic_DNA"/>
</dbReference>